<dbReference type="EMBL" id="AP019779">
    <property type="protein sequence ID" value="BBL62971.1"/>
    <property type="molecule type" value="Genomic_DNA"/>
</dbReference>
<gene>
    <name evidence="1" type="primary">mtfC</name>
    <name evidence="1" type="ORF">MarbSA_20110</name>
</gene>
<reference evidence="1" key="1">
    <citation type="submission" date="2019-06" db="EMBL/GenBank/DDBJ databases">
        <title>Complete genome sequence of Methanobrevibacter arboriphilus strain SA.</title>
        <authorList>
            <person name="Asakawa S."/>
        </authorList>
    </citation>
    <scope>NUCLEOTIDE SEQUENCE</scope>
    <source>
        <strain evidence="1">SA</strain>
    </source>
</reference>
<dbReference type="Proteomes" id="UP000825015">
    <property type="component" value="Chromosome"/>
</dbReference>
<keyword evidence="2" id="KW-1185">Reference proteome</keyword>
<accession>A0ACA8R6B7</accession>
<name>A0ACA8R6B7_METAZ</name>
<proteinExistence type="predicted"/>
<sequence length="380" mass="44329">MKVLHLTTFKKCGIADYFNYLIKEIDNIGNGEIVNDVFPVDVDWQKKSNFNQVSDYYNEFVKKSENYDLIHIQHEYHNFTGNYPKLKSLKLFNNILEKLKSKNVIVTFHSNPLPIIHNRVLSPIFKNYSYSQFFKNGNMKALVHNTISKEMYLKSGFDLNSIITIFHPTPNIIEEYPEKNMALKDEIYRKLNLNNDSIVLSIVGFIHKYKGYDDIIKLLTILPDNYKLIILGDKHPRGTDSYYNKLLNNISKNSLENRVFITGYYDEKDLSTFCDLIDIFLAPYSSKFTSGSGAIQIGVQSKKPTIAYDIESFKDLNKEFEPICLVKEGNIGELKDKIIKIADNNELKDYYIDQAKKYLLDNSYYRLAKQTIEIYNDFME</sequence>
<evidence type="ECO:0000313" key="2">
    <source>
        <dbReference type="Proteomes" id="UP000825015"/>
    </source>
</evidence>
<keyword evidence="1" id="KW-0328">Glycosyltransferase</keyword>
<keyword evidence="1" id="KW-0808">Transferase</keyword>
<organism evidence="1 2">
    <name type="scientific">Methanobrevibacter arboriphilus</name>
    <dbReference type="NCBI Taxonomy" id="39441"/>
    <lineage>
        <taxon>Archaea</taxon>
        <taxon>Methanobacteriati</taxon>
        <taxon>Methanobacteriota</taxon>
        <taxon>Methanomada group</taxon>
        <taxon>Methanobacteria</taxon>
        <taxon>Methanobacteriales</taxon>
        <taxon>Methanobacteriaceae</taxon>
        <taxon>Methanobrevibacter</taxon>
    </lineage>
</organism>
<evidence type="ECO:0000313" key="1">
    <source>
        <dbReference type="EMBL" id="BBL62971.1"/>
    </source>
</evidence>
<protein>
    <submittedName>
        <fullName evidence="1">Mannosyltransferase</fullName>
    </submittedName>
</protein>